<sequence length="347" mass="38285">MNIQIDLGTIPTSPLSPEWEVPTTTSSPFEPCGHSFVFKSSATETELGRTIKEVAIQFSQFMEEDPSLEATQDFLRHWIDTSTNKIPPMVLEWMENYEACAIAAENYRMDLIQVLLRCGFKLDHTVVFNLVEAAKKSGDIIETLEFITENGWDLNALTGGIGNRRPVLCLVVEDEAAVKWCLDRGADPNGMSVHGVTVLHCAARNASLSTLKMLLSAGGDISATSPSSGILVHAVASYPKKPDRRVIIEYLINRVDVNALFMQPKEGSKRSHLPWAGHQTALHLAVNDGNRDLVEYLLKHGASTQLRVFGPASRHKWMSVVRLADSHGHENLRDLLDDSAPGKTSSE</sequence>
<dbReference type="PROSITE" id="PS50297">
    <property type="entry name" value="ANK_REP_REGION"/>
    <property type="match status" value="2"/>
</dbReference>
<name>A0A9W4XJZ4_9PLEO</name>
<dbReference type="EMBL" id="CAOQHR010000005">
    <property type="protein sequence ID" value="CAI6334744.1"/>
    <property type="molecule type" value="Genomic_DNA"/>
</dbReference>
<protein>
    <submittedName>
        <fullName evidence="4">Uncharacterized protein</fullName>
    </submittedName>
</protein>
<dbReference type="PANTHER" id="PTHR24166:SF52">
    <property type="entry name" value="ANKYRIN REPEAT DOMAIN-CONTAINING PROTEIN 65"/>
    <property type="match status" value="1"/>
</dbReference>
<evidence type="ECO:0000256" key="2">
    <source>
        <dbReference type="ARBA" id="ARBA00023043"/>
    </source>
</evidence>
<reference evidence="4" key="1">
    <citation type="submission" date="2023-01" db="EMBL/GenBank/DDBJ databases">
        <authorList>
            <person name="Van Ghelder C."/>
            <person name="Rancurel C."/>
        </authorList>
    </citation>
    <scope>NUCLEOTIDE SEQUENCE</scope>
    <source>
        <strain evidence="4">CNCM I-4278</strain>
    </source>
</reference>
<gene>
    <name evidence="4" type="ORF">PDIGIT_LOCUS7811</name>
</gene>
<keyword evidence="5" id="KW-1185">Reference proteome</keyword>
<keyword evidence="2 3" id="KW-0040">ANK repeat</keyword>
<evidence type="ECO:0000313" key="5">
    <source>
        <dbReference type="Proteomes" id="UP001152607"/>
    </source>
</evidence>
<keyword evidence="1" id="KW-0677">Repeat</keyword>
<dbReference type="SUPFAM" id="SSF48403">
    <property type="entry name" value="Ankyrin repeat"/>
    <property type="match status" value="1"/>
</dbReference>
<evidence type="ECO:0000313" key="4">
    <source>
        <dbReference type="EMBL" id="CAI6334744.1"/>
    </source>
</evidence>
<comment type="caution">
    <text evidence="4">The sequence shown here is derived from an EMBL/GenBank/DDBJ whole genome shotgun (WGS) entry which is preliminary data.</text>
</comment>
<proteinExistence type="predicted"/>
<dbReference type="InterPro" id="IPR036770">
    <property type="entry name" value="Ankyrin_rpt-contain_sf"/>
</dbReference>
<dbReference type="PROSITE" id="PS50088">
    <property type="entry name" value="ANK_REPEAT"/>
    <property type="match status" value="2"/>
</dbReference>
<dbReference type="InterPro" id="IPR050889">
    <property type="entry name" value="Dendritic_Spine_Reg/Scaffold"/>
</dbReference>
<dbReference type="SMART" id="SM00248">
    <property type="entry name" value="ANK"/>
    <property type="match status" value="4"/>
</dbReference>
<dbReference type="OrthoDB" id="3945980at2759"/>
<accession>A0A9W4XJZ4</accession>
<dbReference type="PANTHER" id="PTHR24166">
    <property type="entry name" value="ROLLING PEBBLES, ISOFORM B"/>
    <property type="match status" value="1"/>
</dbReference>
<dbReference type="AlphaFoldDB" id="A0A9W4XJZ4"/>
<dbReference type="InterPro" id="IPR002110">
    <property type="entry name" value="Ankyrin_rpt"/>
</dbReference>
<feature type="repeat" description="ANK" evidence="3">
    <location>
        <begin position="277"/>
        <end position="309"/>
    </location>
</feature>
<feature type="repeat" description="ANK" evidence="3">
    <location>
        <begin position="194"/>
        <end position="226"/>
    </location>
</feature>
<dbReference type="Pfam" id="PF00023">
    <property type="entry name" value="Ank"/>
    <property type="match status" value="1"/>
</dbReference>
<organism evidence="4 5">
    <name type="scientific">Periconia digitata</name>
    <dbReference type="NCBI Taxonomy" id="1303443"/>
    <lineage>
        <taxon>Eukaryota</taxon>
        <taxon>Fungi</taxon>
        <taxon>Dikarya</taxon>
        <taxon>Ascomycota</taxon>
        <taxon>Pezizomycotina</taxon>
        <taxon>Dothideomycetes</taxon>
        <taxon>Pleosporomycetidae</taxon>
        <taxon>Pleosporales</taxon>
        <taxon>Massarineae</taxon>
        <taxon>Periconiaceae</taxon>
        <taxon>Periconia</taxon>
    </lineage>
</organism>
<evidence type="ECO:0000256" key="3">
    <source>
        <dbReference type="PROSITE-ProRule" id="PRU00023"/>
    </source>
</evidence>
<dbReference type="Gene3D" id="1.25.40.20">
    <property type="entry name" value="Ankyrin repeat-containing domain"/>
    <property type="match status" value="1"/>
</dbReference>
<dbReference type="Pfam" id="PF12796">
    <property type="entry name" value="Ank_2"/>
    <property type="match status" value="1"/>
</dbReference>
<evidence type="ECO:0000256" key="1">
    <source>
        <dbReference type="ARBA" id="ARBA00022737"/>
    </source>
</evidence>
<dbReference type="Proteomes" id="UP001152607">
    <property type="component" value="Unassembled WGS sequence"/>
</dbReference>